<reference evidence="1" key="1">
    <citation type="journal article" date="2019" name="Sci. Rep.">
        <title>Draft genome of Tanacetum cinerariifolium, the natural source of mosquito coil.</title>
        <authorList>
            <person name="Yamashiro T."/>
            <person name="Shiraishi A."/>
            <person name="Satake H."/>
            <person name="Nakayama K."/>
        </authorList>
    </citation>
    <scope>NUCLEOTIDE SEQUENCE</scope>
</reference>
<dbReference type="EMBL" id="BKCJ011777891">
    <property type="protein sequence ID" value="GFD52098.1"/>
    <property type="molecule type" value="Genomic_DNA"/>
</dbReference>
<proteinExistence type="predicted"/>
<gene>
    <name evidence="1" type="ORF">Tci_924067</name>
</gene>
<accession>A0A699X2G5</accession>
<feature type="non-terminal residue" evidence="1">
    <location>
        <position position="51"/>
    </location>
</feature>
<evidence type="ECO:0000313" key="1">
    <source>
        <dbReference type="EMBL" id="GFD52098.1"/>
    </source>
</evidence>
<comment type="caution">
    <text evidence="1">The sequence shown here is derived from an EMBL/GenBank/DDBJ whole genome shotgun (WGS) entry which is preliminary data.</text>
</comment>
<sequence>MDLFNLINAPNPSKVKTGLRPCAIHEVLLLTATASRVIDMEDLDAATESSG</sequence>
<dbReference type="AlphaFoldDB" id="A0A699X2G5"/>
<organism evidence="1">
    <name type="scientific">Tanacetum cinerariifolium</name>
    <name type="common">Dalmatian daisy</name>
    <name type="synonym">Chrysanthemum cinerariifolium</name>
    <dbReference type="NCBI Taxonomy" id="118510"/>
    <lineage>
        <taxon>Eukaryota</taxon>
        <taxon>Viridiplantae</taxon>
        <taxon>Streptophyta</taxon>
        <taxon>Embryophyta</taxon>
        <taxon>Tracheophyta</taxon>
        <taxon>Spermatophyta</taxon>
        <taxon>Magnoliopsida</taxon>
        <taxon>eudicotyledons</taxon>
        <taxon>Gunneridae</taxon>
        <taxon>Pentapetalae</taxon>
        <taxon>asterids</taxon>
        <taxon>campanulids</taxon>
        <taxon>Asterales</taxon>
        <taxon>Asteraceae</taxon>
        <taxon>Asteroideae</taxon>
        <taxon>Anthemideae</taxon>
        <taxon>Anthemidinae</taxon>
        <taxon>Tanacetum</taxon>
    </lineage>
</organism>
<name>A0A699X2G5_TANCI</name>
<protein>
    <submittedName>
        <fullName evidence="1">Uncharacterized protein</fullName>
    </submittedName>
</protein>